<evidence type="ECO:0000313" key="3">
    <source>
        <dbReference type="Proteomes" id="UP001556367"/>
    </source>
</evidence>
<feature type="compositionally biased region" description="Basic and acidic residues" evidence="1">
    <location>
        <begin position="315"/>
        <end position="329"/>
    </location>
</feature>
<evidence type="ECO:0000313" key="2">
    <source>
        <dbReference type="EMBL" id="KAL0949304.1"/>
    </source>
</evidence>
<feature type="compositionally biased region" description="Polar residues" evidence="1">
    <location>
        <begin position="334"/>
        <end position="353"/>
    </location>
</feature>
<feature type="compositionally biased region" description="Low complexity" evidence="1">
    <location>
        <begin position="12"/>
        <end position="32"/>
    </location>
</feature>
<feature type="compositionally biased region" description="Polar residues" evidence="1">
    <location>
        <begin position="381"/>
        <end position="393"/>
    </location>
</feature>
<dbReference type="EMBL" id="JASNQZ010000012">
    <property type="protein sequence ID" value="KAL0949304.1"/>
    <property type="molecule type" value="Genomic_DNA"/>
</dbReference>
<comment type="caution">
    <text evidence="2">The sequence shown here is derived from an EMBL/GenBank/DDBJ whole genome shotgun (WGS) entry which is preliminary data.</text>
</comment>
<feature type="compositionally biased region" description="Low complexity" evidence="1">
    <location>
        <begin position="215"/>
        <end position="235"/>
    </location>
</feature>
<feature type="compositionally biased region" description="Low complexity" evidence="1">
    <location>
        <begin position="142"/>
        <end position="161"/>
    </location>
</feature>
<feature type="compositionally biased region" description="Low complexity" evidence="1">
    <location>
        <begin position="360"/>
        <end position="380"/>
    </location>
</feature>
<feature type="compositionally biased region" description="Low complexity" evidence="1">
    <location>
        <begin position="666"/>
        <end position="689"/>
    </location>
</feature>
<sequence>MLSDSIASQPFDVDSTSQSSVTSTNPPTFSTSSEKDKDSRYSRQRGHLPQRSFTVALRKLPKDFSTLIRSRSSSRTNPFREPELSRGGARLLLETEYTDDLVAKSCKQDIVVRPMDMFSTGAGDRPSRATKSERKLYSFLQRSHSPSQSRSRASSKASARSTPPPHAHTGPLPSMPVARDAAQSQRPTSSVMSSPSSTKTAKPAGTKPSTRHQSRPISSTTTATNTTITPRTPTSKSKKPQPDPLVIVPGPSRRASPPSRPSRDSRRPSPKPSGARKKLEKLFGIGGSRKSSRASSPTSTAVPGTGTAPPLPNRSKHDARYPYAEKPDIEPLESATTRSISRSQTTDSHQSDSGPKRTPSGSRLARFFSGRSSSRPRPSLDSQLPHSPTQSAVEVSGPKAKSHRRSTQGGSLDAAYMKGSTGLPAYAFRGQHAKAPAQTSVTIQSPELIQRVESSSMSAIPKIMHTPATPVKSTASPRRPPGAVRKDSTDSQGSKGWHPMAMVDEEGRLGLESVDQRTADDRAGRGVRRRDREYRPSSSSGGHTPQMSARSPSNGRPRKKASHIYSHGTKHGSFDFERPGWSAGGASGMVRSVSGGSTSGGSALSGDTGPRAYTRSKDSLVGGGTAGVGSQSRSTSTRRTPPETGILVRRNSTKGKQAAPPESDHTGSSTHTSASGGTGFTSSFGRSSGKRITGGITRLFGGGGGGASHGLFSFEPPVPSPAVSGASTQSSPNIHPHGTDVFAREQRRVLNDAALYRERGREMHPVYDRAPVPIPIPPESSISTSYTSMSAGHRSGTKGRSLDLGLGLSWAPSKVRENALLPFGRSLSLTRRGENGGHGKPVSPVEEEPSADLERDHLTKVGRDVAELFRNTLDEEGYATFKKYVHRFDSREIPFDGPSGIIARVDRLLKKTPYLSDEAKQRLLDHFVRVLLQNA</sequence>
<accession>A0ABR3J130</accession>
<feature type="compositionally biased region" description="Basic and acidic residues" evidence="1">
    <location>
        <begin position="505"/>
        <end position="535"/>
    </location>
</feature>
<reference evidence="3" key="1">
    <citation type="submission" date="2024-06" db="EMBL/GenBank/DDBJ databases">
        <title>Multi-omics analyses provide insights into the biosynthesis of the anticancer antibiotic pleurotin in Hohenbuehelia grisea.</title>
        <authorList>
            <person name="Weaver J.A."/>
            <person name="Alberti F."/>
        </authorList>
    </citation>
    <scope>NUCLEOTIDE SEQUENCE [LARGE SCALE GENOMIC DNA]</scope>
    <source>
        <strain evidence="3">T-177</strain>
    </source>
</reference>
<feature type="region of interest" description="Disordered" evidence="1">
    <location>
        <begin position="66"/>
        <end position="86"/>
    </location>
</feature>
<feature type="region of interest" description="Disordered" evidence="1">
    <location>
        <begin position="464"/>
        <end position="689"/>
    </location>
</feature>
<feature type="compositionally biased region" description="Polar residues" evidence="1">
    <location>
        <begin position="536"/>
        <end position="554"/>
    </location>
</feature>
<feature type="compositionally biased region" description="Low complexity" evidence="1">
    <location>
        <begin position="183"/>
        <end position="198"/>
    </location>
</feature>
<dbReference type="Proteomes" id="UP001556367">
    <property type="component" value="Unassembled WGS sequence"/>
</dbReference>
<feature type="region of interest" description="Disordered" evidence="1">
    <location>
        <begin position="139"/>
        <end position="416"/>
    </location>
</feature>
<name>A0ABR3J130_9AGAR</name>
<feature type="region of interest" description="Disordered" evidence="1">
    <location>
        <begin position="829"/>
        <end position="853"/>
    </location>
</feature>
<protein>
    <submittedName>
        <fullName evidence="2">Uncharacterized protein</fullName>
    </submittedName>
</protein>
<keyword evidence="3" id="KW-1185">Reference proteome</keyword>
<feature type="region of interest" description="Disordered" evidence="1">
    <location>
        <begin position="1"/>
        <end position="54"/>
    </location>
</feature>
<proteinExistence type="predicted"/>
<evidence type="ECO:0000256" key="1">
    <source>
        <dbReference type="SAM" id="MobiDB-lite"/>
    </source>
</evidence>
<organism evidence="2 3">
    <name type="scientific">Hohenbuehelia grisea</name>
    <dbReference type="NCBI Taxonomy" id="104357"/>
    <lineage>
        <taxon>Eukaryota</taxon>
        <taxon>Fungi</taxon>
        <taxon>Dikarya</taxon>
        <taxon>Basidiomycota</taxon>
        <taxon>Agaricomycotina</taxon>
        <taxon>Agaricomycetes</taxon>
        <taxon>Agaricomycetidae</taxon>
        <taxon>Agaricales</taxon>
        <taxon>Pleurotineae</taxon>
        <taxon>Pleurotaceae</taxon>
        <taxon>Hohenbuehelia</taxon>
    </lineage>
</organism>
<feature type="compositionally biased region" description="Low complexity" evidence="1">
    <location>
        <begin position="588"/>
        <end position="606"/>
    </location>
</feature>
<gene>
    <name evidence="2" type="ORF">HGRIS_009381</name>
</gene>